<feature type="transmembrane region" description="Helical" evidence="8">
    <location>
        <begin position="76"/>
        <end position="97"/>
    </location>
</feature>
<evidence type="ECO:0000256" key="4">
    <source>
        <dbReference type="ARBA" id="ARBA00022692"/>
    </source>
</evidence>
<keyword evidence="5 8" id="KW-1133">Transmembrane helix</keyword>
<evidence type="ECO:0000313" key="11">
    <source>
        <dbReference type="Proteomes" id="UP000275408"/>
    </source>
</evidence>
<gene>
    <name evidence="10" type="ORF">pdam_00006727</name>
</gene>
<dbReference type="Pfam" id="PF10277">
    <property type="entry name" value="Frag1"/>
    <property type="match status" value="1"/>
</dbReference>
<feature type="domain" description="CWH43-like N-terminal" evidence="9">
    <location>
        <begin position="23"/>
        <end position="245"/>
    </location>
</feature>
<evidence type="ECO:0000256" key="8">
    <source>
        <dbReference type="SAM" id="Phobius"/>
    </source>
</evidence>
<evidence type="ECO:0000256" key="2">
    <source>
        <dbReference type="ARBA" id="ARBA00007414"/>
    </source>
</evidence>
<feature type="transmembrane region" description="Helical" evidence="8">
    <location>
        <begin position="147"/>
        <end position="171"/>
    </location>
</feature>
<evidence type="ECO:0000259" key="9">
    <source>
        <dbReference type="Pfam" id="PF10277"/>
    </source>
</evidence>
<dbReference type="OrthoDB" id="68581at2759"/>
<dbReference type="GO" id="GO:0006506">
    <property type="term" value="P:GPI anchor biosynthetic process"/>
    <property type="evidence" value="ECO:0007669"/>
    <property type="project" value="UniProtKB-KW"/>
</dbReference>
<comment type="caution">
    <text evidence="10">The sequence shown here is derived from an EMBL/GenBank/DDBJ whole genome shotgun (WGS) entry which is preliminary data.</text>
</comment>
<evidence type="ECO:0000313" key="10">
    <source>
        <dbReference type="EMBL" id="RMX57896.1"/>
    </source>
</evidence>
<dbReference type="PANTHER" id="PTHR12892:SF11">
    <property type="entry name" value="POST-GPI ATTACHMENT TO PROTEINS FACTOR 2"/>
    <property type="match status" value="1"/>
</dbReference>
<organism evidence="10 11">
    <name type="scientific">Pocillopora damicornis</name>
    <name type="common">Cauliflower coral</name>
    <name type="synonym">Millepora damicornis</name>
    <dbReference type="NCBI Taxonomy" id="46731"/>
    <lineage>
        <taxon>Eukaryota</taxon>
        <taxon>Metazoa</taxon>
        <taxon>Cnidaria</taxon>
        <taxon>Anthozoa</taxon>
        <taxon>Hexacorallia</taxon>
        <taxon>Scleractinia</taxon>
        <taxon>Astrocoeniina</taxon>
        <taxon>Pocilloporidae</taxon>
        <taxon>Pocillopora</taxon>
    </lineage>
</organism>
<dbReference type="PANTHER" id="PTHR12892">
    <property type="entry name" value="FGF RECEPTOR ACTIVATING PROTEIN 1"/>
    <property type="match status" value="1"/>
</dbReference>
<feature type="transmembrane region" description="Helical" evidence="8">
    <location>
        <begin position="222"/>
        <end position="242"/>
    </location>
</feature>
<feature type="transmembrane region" description="Helical" evidence="8">
    <location>
        <begin position="192"/>
        <end position="210"/>
    </location>
</feature>
<proteinExistence type="inferred from homology"/>
<name>A0A3M6UW27_POCDA</name>
<dbReference type="STRING" id="46731.A0A3M6UW27"/>
<reference evidence="10 11" key="1">
    <citation type="journal article" date="2018" name="Sci. Rep.">
        <title>Comparative analysis of the Pocillopora damicornis genome highlights role of immune system in coral evolution.</title>
        <authorList>
            <person name="Cunning R."/>
            <person name="Bay R.A."/>
            <person name="Gillette P."/>
            <person name="Baker A.C."/>
            <person name="Traylor-Knowles N."/>
        </authorList>
    </citation>
    <scope>NUCLEOTIDE SEQUENCE [LARGE SCALE GENOMIC DNA]</scope>
    <source>
        <strain evidence="10">RSMAS</strain>
        <tissue evidence="10">Whole animal</tissue>
    </source>
</reference>
<dbReference type="Proteomes" id="UP000275408">
    <property type="component" value="Unassembled WGS sequence"/>
</dbReference>
<evidence type="ECO:0000256" key="7">
    <source>
        <dbReference type="ARBA" id="ARBA00023136"/>
    </source>
</evidence>
<keyword evidence="3" id="KW-0337">GPI-anchor biosynthesis</keyword>
<comment type="subcellular location">
    <subcellularLocation>
        <location evidence="1">Golgi apparatus membrane</location>
        <topology evidence="1">Multi-pass membrane protein</topology>
    </subcellularLocation>
</comment>
<protein>
    <recommendedName>
        <fullName evidence="9">CWH43-like N-terminal domain-containing protein</fullName>
    </recommendedName>
</protein>
<dbReference type="InterPro" id="IPR019402">
    <property type="entry name" value="CWH43_N"/>
</dbReference>
<evidence type="ECO:0000256" key="6">
    <source>
        <dbReference type="ARBA" id="ARBA00023034"/>
    </source>
</evidence>
<dbReference type="GO" id="GO:0005789">
    <property type="term" value="C:endoplasmic reticulum membrane"/>
    <property type="evidence" value="ECO:0007669"/>
    <property type="project" value="TreeGrafter"/>
</dbReference>
<keyword evidence="7 8" id="KW-0472">Membrane</keyword>
<evidence type="ECO:0000256" key="5">
    <source>
        <dbReference type="ARBA" id="ARBA00022989"/>
    </source>
</evidence>
<evidence type="ECO:0000256" key="1">
    <source>
        <dbReference type="ARBA" id="ARBA00004653"/>
    </source>
</evidence>
<dbReference type="AlphaFoldDB" id="A0A3M6UW27"/>
<keyword evidence="11" id="KW-1185">Reference proteome</keyword>
<feature type="transmembrane region" description="Helical" evidence="8">
    <location>
        <begin position="25"/>
        <end position="47"/>
    </location>
</feature>
<keyword evidence="4 8" id="KW-0812">Transmembrane</keyword>
<dbReference type="EMBL" id="RCHS01000573">
    <property type="protein sequence ID" value="RMX57896.1"/>
    <property type="molecule type" value="Genomic_DNA"/>
</dbReference>
<comment type="similarity">
    <text evidence="2">Belongs to the PGAP2 family.</text>
</comment>
<evidence type="ECO:0000256" key="3">
    <source>
        <dbReference type="ARBA" id="ARBA00022502"/>
    </source>
</evidence>
<dbReference type="InterPro" id="IPR039545">
    <property type="entry name" value="PGAP2"/>
</dbReference>
<sequence length="282" mass="32234">MAAAFPSVITVQAPITSIPLQRISLFLCTLPLFSFVSCVLIALVWHFDDTTKTHCQVPNYLPSISAAIGGNMPEMFIWRVAIALHCFPRILLLPSAIHKHYTNTQSGRIYHLTTWWFKPLNFLNYILEIIENGALLSMTYISSVENHAMHEASFIVFMVCSMSYMFLSCILSGLTASKPMSKEDSSLFRKKVFAMIFNYFSFGMAVYFFFRHNWYCEPGGILEIYTLFALGEYCTVLSNVAFHWHCSKHFNGAVLMLTFVEDMKDARDEEPVISGYKDQKLI</sequence>
<accession>A0A3M6UW27</accession>
<keyword evidence="6" id="KW-0333">Golgi apparatus</keyword>
<dbReference type="GO" id="GO:0000139">
    <property type="term" value="C:Golgi membrane"/>
    <property type="evidence" value="ECO:0007669"/>
    <property type="project" value="UniProtKB-SubCell"/>
</dbReference>